<name>A0A8S1EI16_9PELO</name>
<dbReference type="AlphaFoldDB" id="A0A8S1EI16"/>
<comment type="caution">
    <text evidence="1">The sequence shown here is derived from an EMBL/GenBank/DDBJ whole genome shotgun (WGS) entry which is preliminary data.</text>
</comment>
<gene>
    <name evidence="1" type="ORF">CBOVIS_LOCUS2368</name>
</gene>
<sequence>MDEFYNVLTNNVNLRTYKRPLVIDEEEYSFPKFCALPQECRLRIVELCDLKTRLALRRATRALKDLEEKAPYIIQLFKFDERIPPLYICNHDDYSRRIFIRVGMCEGLLEINIHKEYSGTRVAQKLNNEPFLEEFITQDDYGVLGARIFHYFLRRAHNHINNLVLGIEIENSMFSLLNLESVICNRVHVASDRLFTMHINLKRFKAKVYSLEYSKDCIKAEELEQYVKVTKYYKPVKIITTTCCIPGVFLTSLDVRHQIYFVDHVSSYHINKLKGKIEETKAEKVKRVEIYPKYEWPFTKYQPRRASYVISYTEESEEPPTRLVSYNSWEADGVEIGTMKVILKNDKNCYLYEATNW</sequence>
<evidence type="ECO:0000313" key="1">
    <source>
        <dbReference type="EMBL" id="CAB3399207.1"/>
    </source>
</evidence>
<proteinExistence type="predicted"/>
<evidence type="ECO:0000313" key="2">
    <source>
        <dbReference type="Proteomes" id="UP000494206"/>
    </source>
</evidence>
<accession>A0A8S1EI16</accession>
<dbReference type="Proteomes" id="UP000494206">
    <property type="component" value="Unassembled WGS sequence"/>
</dbReference>
<organism evidence="1 2">
    <name type="scientific">Caenorhabditis bovis</name>
    <dbReference type="NCBI Taxonomy" id="2654633"/>
    <lineage>
        <taxon>Eukaryota</taxon>
        <taxon>Metazoa</taxon>
        <taxon>Ecdysozoa</taxon>
        <taxon>Nematoda</taxon>
        <taxon>Chromadorea</taxon>
        <taxon>Rhabditida</taxon>
        <taxon>Rhabditina</taxon>
        <taxon>Rhabditomorpha</taxon>
        <taxon>Rhabditoidea</taxon>
        <taxon>Rhabditidae</taxon>
        <taxon>Peloderinae</taxon>
        <taxon>Caenorhabditis</taxon>
    </lineage>
</organism>
<protein>
    <recommendedName>
        <fullName evidence="3">F-box domain-containing protein</fullName>
    </recommendedName>
</protein>
<dbReference type="EMBL" id="CADEPM010000002">
    <property type="protein sequence ID" value="CAB3399207.1"/>
    <property type="molecule type" value="Genomic_DNA"/>
</dbReference>
<evidence type="ECO:0008006" key="3">
    <source>
        <dbReference type="Google" id="ProtNLM"/>
    </source>
</evidence>
<reference evidence="1 2" key="1">
    <citation type="submission" date="2020-04" db="EMBL/GenBank/DDBJ databases">
        <authorList>
            <person name="Laetsch R D."/>
            <person name="Stevens L."/>
            <person name="Kumar S."/>
            <person name="Blaxter L. M."/>
        </authorList>
    </citation>
    <scope>NUCLEOTIDE SEQUENCE [LARGE SCALE GENOMIC DNA]</scope>
</reference>
<keyword evidence="2" id="KW-1185">Reference proteome</keyword>